<organism evidence="7 8">
    <name type="scientific">Acidovorax cavernicola</name>
    <dbReference type="NCBI Taxonomy" id="1675792"/>
    <lineage>
        <taxon>Bacteria</taxon>
        <taxon>Pseudomonadati</taxon>
        <taxon>Pseudomonadota</taxon>
        <taxon>Betaproteobacteria</taxon>
        <taxon>Burkholderiales</taxon>
        <taxon>Comamonadaceae</taxon>
        <taxon>Acidovorax</taxon>
    </lineage>
</organism>
<dbReference type="PROSITE" id="PS51736">
    <property type="entry name" value="RECOMBINASES_3"/>
    <property type="match status" value="1"/>
</dbReference>
<name>A0A9X8GUX0_9BURK</name>
<evidence type="ECO:0000256" key="1">
    <source>
        <dbReference type="ARBA" id="ARBA00022908"/>
    </source>
</evidence>
<sequence>MVLIGYARVSTADQNTSIQYEAFLRAGVSYVVEEKRSAVKKRPVLEDVLRRIGPGDTLVVYKMDRLARSLVHLLSVFAHLEARSAGFRSLTEPIETETPVGRLFMQMLGSFAEFERALIRDRCLAGQIAARARGQVWGRPRVLGVEDEAGVVEMYRSGFYTVPQIAQMLGVGLGAVRGPLCRAGLLSGRYLR</sequence>
<reference evidence="7 8" key="1">
    <citation type="submission" date="2018-09" db="EMBL/GenBank/DDBJ databases">
        <title>Acidovorax cavernicola nov. sp. isolated from Gruta de las Maravillas (Aracena, Spain).</title>
        <authorList>
            <person name="Jurado V."/>
            <person name="Gutierrez-Patricio S."/>
            <person name="Gonzalez-Pimentel J.L."/>
            <person name="Miller A.Z."/>
            <person name="Laiz L."/>
            <person name="Saiz-Jimenez C."/>
        </authorList>
    </citation>
    <scope>NUCLEOTIDE SEQUENCE [LARGE SCALE GENOMIC DNA]</scope>
    <source>
        <strain evidence="7 8">1011MAR4D40.2</strain>
    </source>
</reference>
<comment type="caution">
    <text evidence="7">The sequence shown here is derived from an EMBL/GenBank/DDBJ whole genome shotgun (WGS) entry which is preliminary data.</text>
</comment>
<dbReference type="GO" id="GO:0015074">
    <property type="term" value="P:DNA integration"/>
    <property type="evidence" value="ECO:0007669"/>
    <property type="project" value="UniProtKB-KW"/>
</dbReference>
<dbReference type="OrthoDB" id="8585334at2"/>
<dbReference type="InterPro" id="IPR006119">
    <property type="entry name" value="Resolv_N"/>
</dbReference>
<dbReference type="GO" id="GO:0000150">
    <property type="term" value="F:DNA strand exchange activity"/>
    <property type="evidence" value="ECO:0007669"/>
    <property type="project" value="InterPro"/>
</dbReference>
<evidence type="ECO:0000256" key="3">
    <source>
        <dbReference type="ARBA" id="ARBA00023172"/>
    </source>
</evidence>
<dbReference type="PANTHER" id="PTHR30461">
    <property type="entry name" value="DNA-INVERTASE FROM LAMBDOID PROPHAGE"/>
    <property type="match status" value="1"/>
</dbReference>
<dbReference type="SMART" id="SM00857">
    <property type="entry name" value="Resolvase"/>
    <property type="match status" value="1"/>
</dbReference>
<dbReference type="AlphaFoldDB" id="A0A9X8GUX0"/>
<keyword evidence="2" id="KW-0238">DNA-binding</keyword>
<proteinExistence type="predicted"/>
<dbReference type="InterPro" id="IPR006118">
    <property type="entry name" value="Recombinase_CS"/>
</dbReference>
<protein>
    <submittedName>
        <fullName evidence="7">Recombinase family protein</fullName>
    </submittedName>
</protein>
<feature type="active site" description="O-(5'-phospho-DNA)-serine intermediate" evidence="4 5">
    <location>
        <position position="10"/>
    </location>
</feature>
<keyword evidence="1" id="KW-0229">DNA integration</keyword>
<dbReference type="Gene3D" id="3.40.50.1390">
    <property type="entry name" value="Resolvase, N-terminal catalytic domain"/>
    <property type="match status" value="1"/>
</dbReference>
<feature type="domain" description="Resolvase/invertase-type recombinase catalytic" evidence="6">
    <location>
        <begin position="2"/>
        <end position="134"/>
    </location>
</feature>
<keyword evidence="8" id="KW-1185">Reference proteome</keyword>
<dbReference type="CDD" id="cd03768">
    <property type="entry name" value="SR_ResInv"/>
    <property type="match status" value="1"/>
</dbReference>
<evidence type="ECO:0000259" key="6">
    <source>
        <dbReference type="PROSITE" id="PS51736"/>
    </source>
</evidence>
<dbReference type="Proteomes" id="UP000265619">
    <property type="component" value="Unassembled WGS sequence"/>
</dbReference>
<dbReference type="PROSITE" id="PS00397">
    <property type="entry name" value="RECOMBINASES_1"/>
    <property type="match status" value="1"/>
</dbReference>
<evidence type="ECO:0000313" key="8">
    <source>
        <dbReference type="Proteomes" id="UP000265619"/>
    </source>
</evidence>
<dbReference type="InterPro" id="IPR050639">
    <property type="entry name" value="SSR_resolvase"/>
</dbReference>
<evidence type="ECO:0000313" key="7">
    <source>
        <dbReference type="EMBL" id="RIX79330.1"/>
    </source>
</evidence>
<dbReference type="InterPro" id="IPR036162">
    <property type="entry name" value="Resolvase-like_N_sf"/>
</dbReference>
<evidence type="ECO:0000256" key="4">
    <source>
        <dbReference type="PIRSR" id="PIRSR606118-50"/>
    </source>
</evidence>
<dbReference type="SUPFAM" id="SSF53041">
    <property type="entry name" value="Resolvase-like"/>
    <property type="match status" value="1"/>
</dbReference>
<evidence type="ECO:0000256" key="2">
    <source>
        <dbReference type="ARBA" id="ARBA00023125"/>
    </source>
</evidence>
<evidence type="ECO:0000256" key="5">
    <source>
        <dbReference type="PROSITE-ProRule" id="PRU10137"/>
    </source>
</evidence>
<dbReference type="GO" id="GO:0003677">
    <property type="term" value="F:DNA binding"/>
    <property type="evidence" value="ECO:0007669"/>
    <property type="project" value="UniProtKB-KW"/>
</dbReference>
<dbReference type="PANTHER" id="PTHR30461:SF2">
    <property type="entry name" value="SERINE RECOMBINASE PINE-RELATED"/>
    <property type="match status" value="1"/>
</dbReference>
<dbReference type="PROSITE" id="PS00398">
    <property type="entry name" value="RECOMBINASES_2"/>
    <property type="match status" value="1"/>
</dbReference>
<keyword evidence="3" id="KW-0233">DNA recombination</keyword>
<dbReference type="EMBL" id="QXMN01000016">
    <property type="protein sequence ID" value="RIX79330.1"/>
    <property type="molecule type" value="Genomic_DNA"/>
</dbReference>
<dbReference type="Pfam" id="PF00239">
    <property type="entry name" value="Resolvase"/>
    <property type="match status" value="1"/>
</dbReference>
<gene>
    <name evidence="7" type="ORF">D3H34_14600</name>
</gene>
<accession>A0A9X8GUX0</accession>